<name>A0A371IJ17_9FIRM</name>
<dbReference type="HAMAP" id="MF_02087">
    <property type="entry name" value="PLP_homeostasis"/>
    <property type="match status" value="1"/>
</dbReference>
<dbReference type="InterPro" id="IPR011078">
    <property type="entry name" value="PyrdxlP_homeostasis"/>
</dbReference>
<evidence type="ECO:0000259" key="4">
    <source>
        <dbReference type="Pfam" id="PF01168"/>
    </source>
</evidence>
<dbReference type="InterPro" id="IPR029066">
    <property type="entry name" value="PLP-binding_barrel"/>
</dbReference>
<comment type="caution">
    <text evidence="5">The sequence shown here is derived from an EMBL/GenBank/DDBJ whole genome shotgun (WGS) entry which is preliminary data.</text>
</comment>
<dbReference type="PIRSF" id="PIRSF004848">
    <property type="entry name" value="YBL036c_PLPDEIII"/>
    <property type="match status" value="1"/>
</dbReference>
<accession>A0A371IJ17</accession>
<dbReference type="NCBIfam" id="TIGR00044">
    <property type="entry name" value="YggS family pyridoxal phosphate-dependent enzyme"/>
    <property type="match status" value="1"/>
</dbReference>
<dbReference type="CDD" id="cd00635">
    <property type="entry name" value="PLPDE_III_YBL036c_like"/>
    <property type="match status" value="1"/>
</dbReference>
<evidence type="ECO:0000313" key="5">
    <source>
        <dbReference type="EMBL" id="RDY20471.1"/>
    </source>
</evidence>
<dbReference type="STRING" id="1871336.BBG48_05025"/>
<keyword evidence="6" id="KW-1185">Reference proteome</keyword>
<comment type="cofactor">
    <cofactor evidence="2">
        <name>pyridoxal 5'-phosphate</name>
        <dbReference type="ChEBI" id="CHEBI:597326"/>
    </cofactor>
</comment>
<evidence type="ECO:0000256" key="2">
    <source>
        <dbReference type="PIRSR" id="PIRSR004848-1"/>
    </source>
</evidence>
<keyword evidence="1 2" id="KW-0663">Pyridoxal phosphate</keyword>
<evidence type="ECO:0000256" key="3">
    <source>
        <dbReference type="RuleBase" id="RU004514"/>
    </source>
</evidence>
<dbReference type="Gene3D" id="3.20.20.10">
    <property type="entry name" value="Alanine racemase"/>
    <property type="match status" value="1"/>
</dbReference>
<dbReference type="PANTHER" id="PTHR10146:SF14">
    <property type="entry name" value="PYRIDOXAL PHOSPHATE HOMEOSTASIS PROTEIN"/>
    <property type="match status" value="1"/>
</dbReference>
<dbReference type="RefSeq" id="WP_116170970.1">
    <property type="nucleotide sequence ID" value="NZ_MBEW02000035.1"/>
</dbReference>
<proteinExistence type="inferred from homology"/>
<comment type="similarity">
    <text evidence="3">Belongs to the pyridoxal phosphate-binding protein YggS/PROSC family.</text>
</comment>
<reference evidence="5 6" key="1">
    <citation type="journal article" date="2016" name="Genome Announc.">
        <title>Draft Genome Sequence of Criibacterium bergeronii gen. nov., sp. nov., Strain CCRI-22567T, Isolated from a Vaginal Sample from a Woman with Bacterial Vaginosis.</title>
        <authorList>
            <person name="Maheux A.F."/>
            <person name="Berube E."/>
            <person name="Boudreau D.K."/>
            <person name="Raymond F."/>
            <person name="Corbeil J."/>
            <person name="Roy P.H."/>
            <person name="Boissinot M."/>
            <person name="Omar R.F."/>
        </authorList>
    </citation>
    <scope>NUCLEOTIDE SEQUENCE [LARGE SCALE GENOMIC DNA]</scope>
    <source>
        <strain evidence="5 6">CCRI-22567</strain>
    </source>
</reference>
<sequence length="196" mass="22572">SKTVDMPEIKQIYDLGIRDFGENKPQELARKSQELTDANWHQIGTLQKNKVKYIIDRVRLIHSVDSLSLAQEIDKRAKQLDITINCLLQINISHEESKHGIEEKDVIEFVKNLQQYKNISLIGLMGMAPYESDKEKTRPYFQRMKEIISDVNSKKIYGSELTELSMGMSNDFQIAIEEGATMVRVGTSIFGERTYK</sequence>
<gene>
    <name evidence="5" type="ORF">BBG48_009840</name>
</gene>
<feature type="non-terminal residue" evidence="5">
    <location>
        <position position="1"/>
    </location>
</feature>
<feature type="domain" description="Alanine racemase N-terminal" evidence="4">
    <location>
        <begin position="12"/>
        <end position="193"/>
    </location>
</feature>
<dbReference type="InterPro" id="IPR001608">
    <property type="entry name" value="Ala_racemase_N"/>
</dbReference>
<dbReference type="Proteomes" id="UP000093352">
    <property type="component" value="Unassembled WGS sequence"/>
</dbReference>
<dbReference type="Pfam" id="PF01168">
    <property type="entry name" value="Ala_racemase_N"/>
    <property type="match status" value="1"/>
</dbReference>
<dbReference type="SUPFAM" id="SSF51419">
    <property type="entry name" value="PLP-binding barrel"/>
    <property type="match status" value="1"/>
</dbReference>
<evidence type="ECO:0000256" key="1">
    <source>
        <dbReference type="ARBA" id="ARBA00022898"/>
    </source>
</evidence>
<protein>
    <submittedName>
        <fullName evidence="5">YggS family pyridoxal phosphate-dependent enzyme</fullName>
    </submittedName>
</protein>
<dbReference type="FunFam" id="3.20.20.10:FF:000018">
    <property type="entry name" value="Pyridoxal phosphate homeostasis protein"/>
    <property type="match status" value="1"/>
</dbReference>
<dbReference type="AlphaFoldDB" id="A0A371IJ17"/>
<evidence type="ECO:0000313" key="6">
    <source>
        <dbReference type="Proteomes" id="UP000093352"/>
    </source>
</evidence>
<feature type="modified residue" description="N6-(pyridoxal phosphate)lysine" evidence="2">
    <location>
        <position position="2"/>
    </location>
</feature>
<dbReference type="EMBL" id="MBEW02000035">
    <property type="protein sequence ID" value="RDY20471.1"/>
    <property type="molecule type" value="Genomic_DNA"/>
</dbReference>
<dbReference type="GO" id="GO:0030170">
    <property type="term" value="F:pyridoxal phosphate binding"/>
    <property type="evidence" value="ECO:0007669"/>
    <property type="project" value="InterPro"/>
</dbReference>
<dbReference type="PANTHER" id="PTHR10146">
    <property type="entry name" value="PROLINE SYNTHETASE CO-TRANSCRIBED BACTERIAL HOMOLOG PROTEIN"/>
    <property type="match status" value="1"/>
</dbReference>
<organism evidence="5 6">
    <name type="scientific">Criibacterium bergeronii</name>
    <dbReference type="NCBI Taxonomy" id="1871336"/>
    <lineage>
        <taxon>Bacteria</taxon>
        <taxon>Bacillati</taxon>
        <taxon>Bacillota</taxon>
        <taxon>Clostridia</taxon>
        <taxon>Peptostreptococcales</taxon>
        <taxon>Filifactoraceae</taxon>
        <taxon>Criibacterium</taxon>
    </lineage>
</organism>